<dbReference type="PIRSF" id="PIRSF000709">
    <property type="entry name" value="6PFK_2-Ptase"/>
    <property type="match status" value="1"/>
</dbReference>
<dbReference type="SMART" id="SM00855">
    <property type="entry name" value="PGAM"/>
    <property type="match status" value="1"/>
</dbReference>
<dbReference type="Proteomes" id="UP000235114">
    <property type="component" value="Unassembled WGS sequence"/>
</dbReference>
<dbReference type="GO" id="GO:0005737">
    <property type="term" value="C:cytoplasm"/>
    <property type="evidence" value="ECO:0007669"/>
    <property type="project" value="TreeGrafter"/>
</dbReference>
<keyword evidence="4" id="KW-1185">Reference proteome</keyword>
<dbReference type="CDD" id="cd07067">
    <property type="entry name" value="HP_PGM_like"/>
    <property type="match status" value="1"/>
</dbReference>
<gene>
    <name evidence="1" type="ORF">CU635_03135</name>
    <name evidence="2" type="ORF">CVD25_04845</name>
</gene>
<evidence type="ECO:0000313" key="2">
    <source>
        <dbReference type="EMBL" id="PLS00162.1"/>
    </source>
</evidence>
<dbReference type="InterPro" id="IPR050275">
    <property type="entry name" value="PGM_Phosphatase"/>
</dbReference>
<dbReference type="InterPro" id="IPR029033">
    <property type="entry name" value="His_PPase_superfam"/>
</dbReference>
<dbReference type="Proteomes" id="UP000234951">
    <property type="component" value="Unassembled WGS sequence"/>
</dbReference>
<dbReference type="GO" id="GO:0016791">
    <property type="term" value="F:phosphatase activity"/>
    <property type="evidence" value="ECO:0007669"/>
    <property type="project" value="TreeGrafter"/>
</dbReference>
<reference evidence="1 3" key="1">
    <citation type="submission" date="2017-11" db="EMBL/GenBank/DDBJ databases">
        <title>Comparitive Functional Genomics of Dry Heat Resistant strains isolated from the Viking Spacecraft.</title>
        <authorList>
            <person name="Seuylemezian A."/>
            <person name="Cooper K."/>
            <person name="Vaishampayan P."/>
        </authorList>
    </citation>
    <scope>NUCLEOTIDE SEQUENCE [LARGE SCALE GENOMIC DNA]</scope>
    <source>
        <strain evidence="1 3">M4.6</strain>
    </source>
</reference>
<dbReference type="RefSeq" id="WP_101575707.1">
    <property type="nucleotide sequence ID" value="NZ_PGVA01000004.1"/>
</dbReference>
<dbReference type="PANTHER" id="PTHR48100:SF1">
    <property type="entry name" value="HISTIDINE PHOSPHATASE FAMILY PROTEIN-RELATED"/>
    <property type="match status" value="1"/>
</dbReference>
<dbReference type="Gene3D" id="3.40.50.1240">
    <property type="entry name" value="Phosphoglycerate mutase-like"/>
    <property type="match status" value="1"/>
</dbReference>
<name>A0A2N5GRJ9_9BACI</name>
<protein>
    <submittedName>
        <fullName evidence="1">Histidine phosphatase family protein</fullName>
    </submittedName>
</protein>
<dbReference type="EMBL" id="PGVD01000013">
    <property type="protein sequence ID" value="PLS00162.1"/>
    <property type="molecule type" value="Genomic_DNA"/>
</dbReference>
<comment type="caution">
    <text evidence="1">The sequence shown here is derived from an EMBL/GenBank/DDBJ whole genome shotgun (WGS) entry which is preliminary data.</text>
</comment>
<evidence type="ECO:0000313" key="4">
    <source>
        <dbReference type="Proteomes" id="UP000235114"/>
    </source>
</evidence>
<evidence type="ECO:0000313" key="1">
    <source>
        <dbReference type="EMBL" id="PLR86043.1"/>
    </source>
</evidence>
<evidence type="ECO:0000313" key="3">
    <source>
        <dbReference type="Proteomes" id="UP000234951"/>
    </source>
</evidence>
<dbReference type="InterPro" id="IPR013078">
    <property type="entry name" value="His_Pase_superF_clade-1"/>
</dbReference>
<dbReference type="PANTHER" id="PTHR48100">
    <property type="entry name" value="BROAD-SPECIFICITY PHOSPHATASE YOR283W-RELATED"/>
    <property type="match status" value="1"/>
</dbReference>
<reference evidence="2 4" key="2">
    <citation type="submission" date="2017-12" db="EMBL/GenBank/DDBJ databases">
        <title>Comparative Functional Genomics of Dry Heat Resistant strains isolated from the Viking Spacecraft.</title>
        <authorList>
            <person name="Seuylemezian A."/>
            <person name="Cooper K."/>
            <person name="Vaishampayan P."/>
        </authorList>
    </citation>
    <scope>NUCLEOTIDE SEQUENCE [LARGE SCALE GENOMIC DNA]</scope>
    <source>
        <strain evidence="2 4">ATCC 29669</strain>
    </source>
</reference>
<dbReference type="OrthoDB" id="512570at2"/>
<sequence length="180" mass="20032">MKTIYIVRHAQAAGQPFDSPLTEIGVRQAAALARLFADRQIDLIYSSPFTRAISTIRPLADLKGLQIVEDSRLGERVLSSQYYPDWFDKVKQSFADFELVFEGGESQASGIKRAASILGEAIGSEAKNIVLVSHGNLSTLLLRYFDQNFGYEHWLGMTNPDVFEVCISGGNNVVTRIWET</sequence>
<organism evidence="1 3">
    <name type="scientific">Bacillus canaveralius</name>
    <dbReference type="NCBI Taxonomy" id="1403243"/>
    <lineage>
        <taxon>Bacteria</taxon>
        <taxon>Bacillati</taxon>
        <taxon>Bacillota</taxon>
        <taxon>Bacilli</taxon>
        <taxon>Bacillales</taxon>
        <taxon>Bacillaceae</taxon>
        <taxon>Bacillus</taxon>
    </lineage>
</organism>
<accession>A0A2N5GRJ9</accession>
<dbReference type="AlphaFoldDB" id="A0A2N5GRJ9"/>
<dbReference type="Pfam" id="PF00300">
    <property type="entry name" value="His_Phos_1"/>
    <property type="match status" value="1"/>
</dbReference>
<dbReference type="SUPFAM" id="SSF53254">
    <property type="entry name" value="Phosphoglycerate mutase-like"/>
    <property type="match status" value="1"/>
</dbReference>
<dbReference type="EMBL" id="PGVA01000004">
    <property type="protein sequence ID" value="PLR86043.1"/>
    <property type="molecule type" value="Genomic_DNA"/>
</dbReference>
<proteinExistence type="predicted"/>